<evidence type="ECO:0000259" key="4">
    <source>
        <dbReference type="Pfam" id="PF13472"/>
    </source>
</evidence>
<accession>A0A0B8ZQ44</accession>
<feature type="disulfide bond" evidence="2">
    <location>
        <begin position="56"/>
        <end position="80"/>
    </location>
</feature>
<dbReference type="AlphaFoldDB" id="A0A0B8ZQ44"/>
<evidence type="ECO:0000313" key="6">
    <source>
        <dbReference type="Proteomes" id="UP000031338"/>
    </source>
</evidence>
<evidence type="ECO:0000313" key="5">
    <source>
        <dbReference type="EMBL" id="KHS48314.1"/>
    </source>
</evidence>
<dbReference type="GO" id="GO:0004806">
    <property type="term" value="F:triacylglycerol lipase activity"/>
    <property type="evidence" value="ECO:0007669"/>
    <property type="project" value="UniProtKB-EC"/>
</dbReference>
<evidence type="ECO:0000256" key="2">
    <source>
        <dbReference type="PIRSR" id="PIRSR637460-2"/>
    </source>
</evidence>
<evidence type="ECO:0000256" key="1">
    <source>
        <dbReference type="PIRSR" id="PIRSR637460-1"/>
    </source>
</evidence>
<keyword evidence="3" id="KW-0732">Signal</keyword>
<dbReference type="Pfam" id="PF13472">
    <property type="entry name" value="Lipase_GDSL_2"/>
    <property type="match status" value="1"/>
</dbReference>
<organism evidence="5 6">
    <name type="scientific">Novosphingobium subterraneum</name>
    <dbReference type="NCBI Taxonomy" id="48936"/>
    <lineage>
        <taxon>Bacteria</taxon>
        <taxon>Pseudomonadati</taxon>
        <taxon>Pseudomonadota</taxon>
        <taxon>Alphaproteobacteria</taxon>
        <taxon>Sphingomonadales</taxon>
        <taxon>Sphingomonadaceae</taxon>
        <taxon>Novosphingobium</taxon>
    </lineage>
</organism>
<dbReference type="SUPFAM" id="SSF52266">
    <property type="entry name" value="SGNH hydrolase"/>
    <property type="match status" value="1"/>
</dbReference>
<dbReference type="CDD" id="cd01823">
    <property type="entry name" value="SEST_like"/>
    <property type="match status" value="1"/>
</dbReference>
<dbReference type="GO" id="GO:0019433">
    <property type="term" value="P:triglyceride catabolic process"/>
    <property type="evidence" value="ECO:0007669"/>
    <property type="project" value="TreeGrafter"/>
</dbReference>
<dbReference type="STRING" id="48936.NJ75_00981"/>
<dbReference type="PATRIC" id="fig|48936.3.peg.994"/>
<name>A0A0B8ZQ44_9SPHN</name>
<dbReference type="Proteomes" id="UP000031338">
    <property type="component" value="Unassembled WGS sequence"/>
</dbReference>
<comment type="caution">
    <text evidence="5">The sequence shown here is derived from an EMBL/GenBank/DDBJ whole genome shotgun (WGS) entry which is preliminary data.</text>
</comment>
<feature type="chain" id="PRO_5002127204" evidence="3">
    <location>
        <begin position="22"/>
        <end position="274"/>
    </location>
</feature>
<reference evidence="5 6" key="1">
    <citation type="submission" date="2014-10" db="EMBL/GenBank/DDBJ databases">
        <title>Draft genome sequence of Novosphingobium subterraneum DSM 12447.</title>
        <authorList>
            <person name="Gan H.M."/>
            <person name="Gan H.Y."/>
            <person name="Savka M.A."/>
        </authorList>
    </citation>
    <scope>NUCLEOTIDE SEQUENCE [LARGE SCALE GENOMIC DNA]</scope>
    <source>
        <strain evidence="5 6">DSM 12447</strain>
    </source>
</reference>
<gene>
    <name evidence="5" type="ORF">NJ75_00981</name>
</gene>
<feature type="domain" description="SGNH hydrolase-type esterase" evidence="4">
    <location>
        <begin position="34"/>
        <end position="264"/>
    </location>
</feature>
<sequence length="274" mass="29204">MGKVMRLALAALALVASPALAGPAPLPEGARYVALGSSFAAGPGVGPNTPGTPDRCGRGTLNYPNLLATRLKLSLVDATCSGATTEHVLGPWKEIPAQIESVTADVQLVTVTIGGNDVNFVGNIFAAACELMPTPDARCQKWRDIGEDVWKADEERMRRIVREVRQRAPEARVVFVDYITVLPPRGTCASLPISVERMNQSRHAAKRLAKLTAKVAREEGAELFRFSAMSKDHAPCSANPWSNGLNAPSGDGIPIHPNRAGHEAAAEGLARFLR</sequence>
<dbReference type="RefSeq" id="WP_039332042.1">
    <property type="nucleotide sequence ID" value="NZ_JRVC01000004.1"/>
</dbReference>
<feature type="disulfide bond" evidence="2">
    <location>
        <begin position="188"/>
        <end position="236"/>
    </location>
</feature>
<dbReference type="InterPro" id="IPR013830">
    <property type="entry name" value="SGNH_hydro"/>
</dbReference>
<keyword evidence="6" id="KW-1185">Reference proteome</keyword>
<proteinExistence type="predicted"/>
<dbReference type="EC" id="3.1.1.3" evidence="5"/>
<keyword evidence="5" id="KW-0378">Hydrolase</keyword>
<evidence type="ECO:0000256" key="3">
    <source>
        <dbReference type="SAM" id="SignalP"/>
    </source>
</evidence>
<dbReference type="InterPro" id="IPR036514">
    <property type="entry name" value="SGNH_hydro_sf"/>
</dbReference>
<feature type="signal peptide" evidence="3">
    <location>
        <begin position="1"/>
        <end position="21"/>
    </location>
</feature>
<dbReference type="PANTHER" id="PTHR37981:SF1">
    <property type="entry name" value="SGNH HYDROLASE-TYPE ESTERASE DOMAIN-CONTAINING PROTEIN"/>
    <property type="match status" value="1"/>
</dbReference>
<dbReference type="Gene3D" id="3.40.50.1110">
    <property type="entry name" value="SGNH hydrolase"/>
    <property type="match status" value="1"/>
</dbReference>
<keyword evidence="2" id="KW-1015">Disulfide bond</keyword>
<protein>
    <submittedName>
        <fullName evidence="5">Lipase 2</fullName>
        <ecNumber evidence="5">3.1.1.3</ecNumber>
    </submittedName>
</protein>
<feature type="active site" description="Nucleophile" evidence="1">
    <location>
        <position position="38"/>
    </location>
</feature>
<dbReference type="EMBL" id="JRVC01000004">
    <property type="protein sequence ID" value="KHS48314.1"/>
    <property type="molecule type" value="Genomic_DNA"/>
</dbReference>
<feature type="disulfide bond" evidence="2">
    <location>
        <begin position="129"/>
        <end position="139"/>
    </location>
</feature>
<feature type="active site" evidence="1">
    <location>
        <position position="256"/>
    </location>
</feature>
<dbReference type="InterPro" id="IPR037460">
    <property type="entry name" value="SEST-like"/>
</dbReference>
<dbReference type="PANTHER" id="PTHR37981">
    <property type="entry name" value="LIPASE 2"/>
    <property type="match status" value="1"/>
</dbReference>